<keyword evidence="3" id="KW-0175">Coiled coil</keyword>
<comment type="caution">
    <text evidence="4">The sequence shown here is derived from an EMBL/GenBank/DDBJ whole genome shotgun (WGS) entry which is preliminary data.</text>
</comment>
<gene>
    <name evidence="4" type="ORF">M9Y10_005278</name>
</gene>
<dbReference type="PANTHER" id="PTHR19853:SF1">
    <property type="entry name" value="TBC1 DOMAIN FAMILY MEMBER 31"/>
    <property type="match status" value="1"/>
</dbReference>
<dbReference type="EMBL" id="JAPFFF010000011">
    <property type="protein sequence ID" value="KAK8878503.1"/>
    <property type="molecule type" value="Genomic_DNA"/>
</dbReference>
<feature type="coiled-coil region" evidence="3">
    <location>
        <begin position="286"/>
        <end position="319"/>
    </location>
</feature>
<feature type="coiled-coil region" evidence="3">
    <location>
        <begin position="352"/>
        <end position="481"/>
    </location>
</feature>
<evidence type="ECO:0000256" key="1">
    <source>
        <dbReference type="ARBA" id="ARBA00022574"/>
    </source>
</evidence>
<keyword evidence="1" id="KW-0853">WD repeat</keyword>
<dbReference type="InterPro" id="IPR051570">
    <property type="entry name" value="TBC1_cilium_biogenesis"/>
</dbReference>
<evidence type="ECO:0008006" key="6">
    <source>
        <dbReference type="Google" id="ProtNLM"/>
    </source>
</evidence>
<reference evidence="4 5" key="1">
    <citation type="submission" date="2024-04" db="EMBL/GenBank/DDBJ databases">
        <title>Tritrichomonas musculus Genome.</title>
        <authorList>
            <person name="Alves-Ferreira E."/>
            <person name="Grigg M."/>
            <person name="Lorenzi H."/>
            <person name="Galac M."/>
        </authorList>
    </citation>
    <scope>NUCLEOTIDE SEQUENCE [LARGE SCALE GENOMIC DNA]</scope>
    <source>
        <strain evidence="4 5">EAF2021</strain>
    </source>
</reference>
<name>A0ABR2JKR4_9EUKA</name>
<accession>A0ABR2JKR4</accession>
<evidence type="ECO:0000313" key="4">
    <source>
        <dbReference type="EMBL" id="KAK8878503.1"/>
    </source>
</evidence>
<evidence type="ECO:0000256" key="3">
    <source>
        <dbReference type="SAM" id="Coils"/>
    </source>
</evidence>
<keyword evidence="5" id="KW-1185">Reference proteome</keyword>
<organism evidence="4 5">
    <name type="scientific">Tritrichomonas musculus</name>
    <dbReference type="NCBI Taxonomy" id="1915356"/>
    <lineage>
        <taxon>Eukaryota</taxon>
        <taxon>Metamonada</taxon>
        <taxon>Parabasalia</taxon>
        <taxon>Tritrichomonadida</taxon>
        <taxon>Tritrichomonadidae</taxon>
        <taxon>Tritrichomonas</taxon>
    </lineage>
</organism>
<dbReference type="PANTHER" id="PTHR19853">
    <property type="entry name" value="WD REPEAT CONTAINING PROTEIN 3 WDR3"/>
    <property type="match status" value="1"/>
</dbReference>
<protein>
    <recommendedName>
        <fullName evidence="6">Rab-GAP TBC domain-containing protein</fullName>
    </recommendedName>
</protein>
<evidence type="ECO:0000313" key="5">
    <source>
        <dbReference type="Proteomes" id="UP001470230"/>
    </source>
</evidence>
<evidence type="ECO:0000256" key="2">
    <source>
        <dbReference type="ARBA" id="ARBA00022737"/>
    </source>
</evidence>
<sequence length="500" mass="59393">MDLFGEGSAIYSVDEEDSHRVAVLAKKINAKTIPNKTALINILKENMVFPSVHREVLWRYIFRIPMNHAQFMTMAKQPTNPRIRTLPNRLPMKFSVISQRLVRLLSNLAYWHPPLAECDWLPALVFPFLQVFTRDSMITFEIVATVIVNWCHDWLHFVPNPPITILSRIDRIARDNGGEAPLNVAWPVLRSFFGEVSTTDACLMILDNIICARPVFIEYLVACYAISSFKIIDELNVVRFIKRAKRMYRKDWKQNPNQDSFHPLPKGFYPIMTIIQKSPMWREKELQRIRDEAEAIQQQAEIAEEIKREQVKIDKQRKNWLREREALKIIEADQMIEFRRKEKQQLMEENIVDSKEIAQKRLQIQKRKIEEENALKEWKNECDRVRVEMQKTLDSRKLTWEQFMQKKEESALLTREEMDIEMQLLEEREAAFNEEIDMHTKTLERLIKEEQQMLTKALKRSQEVDDERNDLRETIEKARRRQAENITIKQAQMMKKNTAV</sequence>
<dbReference type="Proteomes" id="UP001470230">
    <property type="component" value="Unassembled WGS sequence"/>
</dbReference>
<keyword evidence="2" id="KW-0677">Repeat</keyword>
<proteinExistence type="predicted"/>